<dbReference type="InterPro" id="IPR035919">
    <property type="entry name" value="EAL_sf"/>
</dbReference>
<dbReference type="RefSeq" id="WP_130100682.1">
    <property type="nucleotide sequence ID" value="NZ_SDWW01000001.1"/>
</dbReference>
<dbReference type="GO" id="GO:0071111">
    <property type="term" value="F:cyclic-guanylate-specific phosphodiesterase activity"/>
    <property type="evidence" value="ECO:0007669"/>
    <property type="project" value="InterPro"/>
</dbReference>
<feature type="domain" description="EAL" evidence="1">
    <location>
        <begin position="155"/>
        <end position="395"/>
    </location>
</feature>
<dbReference type="EMBL" id="SDWW01000001">
    <property type="protein sequence ID" value="RYV52983.1"/>
    <property type="molecule type" value="Genomic_DNA"/>
</dbReference>
<keyword evidence="3" id="KW-1185">Reference proteome</keyword>
<dbReference type="AlphaFoldDB" id="A0A4Q5N5U9"/>
<dbReference type="PANTHER" id="PTHR33121">
    <property type="entry name" value="CYCLIC DI-GMP PHOSPHODIESTERASE PDEF"/>
    <property type="match status" value="1"/>
</dbReference>
<dbReference type="SUPFAM" id="SSF55781">
    <property type="entry name" value="GAF domain-like"/>
    <property type="match status" value="1"/>
</dbReference>
<evidence type="ECO:0000313" key="3">
    <source>
        <dbReference type="Proteomes" id="UP000293764"/>
    </source>
</evidence>
<reference evidence="2 3" key="1">
    <citation type="submission" date="2019-01" db="EMBL/GenBank/DDBJ databases">
        <title>Novel species of Cellulomonas.</title>
        <authorList>
            <person name="Liu Q."/>
            <person name="Xin Y.-H."/>
        </authorList>
    </citation>
    <scope>NUCLEOTIDE SEQUENCE [LARGE SCALE GENOMIC DNA]</scope>
    <source>
        <strain evidence="2 3">HLT2-17</strain>
    </source>
</reference>
<dbReference type="PROSITE" id="PS50883">
    <property type="entry name" value="EAL"/>
    <property type="match status" value="1"/>
</dbReference>
<organism evidence="2 3">
    <name type="scientific">Pengzhenrongella frigida</name>
    <dbReference type="NCBI Taxonomy" id="1259133"/>
    <lineage>
        <taxon>Bacteria</taxon>
        <taxon>Bacillati</taxon>
        <taxon>Actinomycetota</taxon>
        <taxon>Actinomycetes</taxon>
        <taxon>Micrococcales</taxon>
        <taxon>Pengzhenrongella</taxon>
    </lineage>
</organism>
<dbReference type="Gene3D" id="3.20.20.450">
    <property type="entry name" value="EAL domain"/>
    <property type="match status" value="1"/>
</dbReference>
<protein>
    <submittedName>
        <fullName evidence="2">EAL domain-containing protein</fullName>
    </submittedName>
</protein>
<dbReference type="SMART" id="SM00065">
    <property type="entry name" value="GAF"/>
    <property type="match status" value="1"/>
</dbReference>
<dbReference type="Gene3D" id="3.30.450.40">
    <property type="match status" value="1"/>
</dbReference>
<dbReference type="SMART" id="SM00052">
    <property type="entry name" value="EAL"/>
    <property type="match status" value="1"/>
</dbReference>
<dbReference type="PANTHER" id="PTHR33121:SF76">
    <property type="entry name" value="SIGNALING PROTEIN"/>
    <property type="match status" value="1"/>
</dbReference>
<dbReference type="CDD" id="cd01948">
    <property type="entry name" value="EAL"/>
    <property type="match status" value="1"/>
</dbReference>
<proteinExistence type="predicted"/>
<dbReference type="Pfam" id="PF00563">
    <property type="entry name" value="EAL"/>
    <property type="match status" value="1"/>
</dbReference>
<dbReference type="InterPro" id="IPR003018">
    <property type="entry name" value="GAF"/>
</dbReference>
<evidence type="ECO:0000313" key="2">
    <source>
        <dbReference type="EMBL" id="RYV52983.1"/>
    </source>
</evidence>
<sequence>MGSNRSDAEQQVAELLRTAKEALGLSVAFLTRMDGTTQHLEVVDSSIPFVFREGVKLPQATTFCQAILDGRLPAVIGDVRAYPAAMALPAARFPRLRSYVSVPVRLTDGSLYGTFCATGLTTDKGLTTRDKALMEVLASAAAVIIEPGVVAAARRAEIEARLGPVILAGGPTVVLQPIVDLATGGRVGTEALSRFPADWGKAPDVVFAEAHSVGLGDQLELLALERAADHLARVTGYVAMNVSPKTLLTPACAELLARLPAGRVLLELSEHDRVEDYDALRAALAGPRAAGMRLAIDDVGAGFSSLRHIVLCAPDVLKLDRSIIDGISTDPVLSTLVAALVEFAHGNGSRVVAEGIETAADGAALTALRVDYAQGWFFGRPGPPEALTVIDDALIDDSVIDSGPGAVLV</sequence>
<comment type="caution">
    <text evidence="2">The sequence shown here is derived from an EMBL/GenBank/DDBJ whole genome shotgun (WGS) entry which is preliminary data.</text>
</comment>
<name>A0A4Q5N5U9_9MICO</name>
<dbReference type="SUPFAM" id="SSF141868">
    <property type="entry name" value="EAL domain-like"/>
    <property type="match status" value="1"/>
</dbReference>
<dbReference type="InterPro" id="IPR001633">
    <property type="entry name" value="EAL_dom"/>
</dbReference>
<dbReference type="OrthoDB" id="23692at2"/>
<evidence type="ECO:0000259" key="1">
    <source>
        <dbReference type="PROSITE" id="PS50883"/>
    </source>
</evidence>
<dbReference type="Proteomes" id="UP000293764">
    <property type="component" value="Unassembled WGS sequence"/>
</dbReference>
<dbReference type="InterPro" id="IPR029016">
    <property type="entry name" value="GAF-like_dom_sf"/>
</dbReference>
<accession>A0A4Q5N5U9</accession>
<dbReference type="InterPro" id="IPR050706">
    <property type="entry name" value="Cyclic-di-GMP_PDE-like"/>
</dbReference>
<gene>
    <name evidence="2" type="ORF">EUA98_00375</name>
</gene>
<dbReference type="Pfam" id="PF13185">
    <property type="entry name" value="GAF_2"/>
    <property type="match status" value="1"/>
</dbReference>